<sequence>MGTAILDTNLQAAMMADLRIRVLTQNQKGNPAFNWKVMTVKKKRLQVTITVEILSARGEK</sequence>
<organism evidence="1 2">
    <name type="scientific">Populus alba x Populus x berolinensis</name>
    <dbReference type="NCBI Taxonomy" id="444605"/>
    <lineage>
        <taxon>Eukaryota</taxon>
        <taxon>Viridiplantae</taxon>
        <taxon>Streptophyta</taxon>
        <taxon>Embryophyta</taxon>
        <taxon>Tracheophyta</taxon>
        <taxon>Spermatophyta</taxon>
        <taxon>Magnoliopsida</taxon>
        <taxon>eudicotyledons</taxon>
        <taxon>Gunneridae</taxon>
        <taxon>Pentapetalae</taxon>
        <taxon>rosids</taxon>
        <taxon>fabids</taxon>
        <taxon>Malpighiales</taxon>
        <taxon>Salicaceae</taxon>
        <taxon>Saliceae</taxon>
        <taxon>Populus</taxon>
    </lineage>
</organism>
<name>A0AAD6R8Z8_9ROSI</name>
<gene>
    <name evidence="1" type="ORF">NC653_009271</name>
</gene>
<comment type="caution">
    <text evidence="1">The sequence shown here is derived from an EMBL/GenBank/DDBJ whole genome shotgun (WGS) entry which is preliminary data.</text>
</comment>
<dbReference type="EMBL" id="JAQIZT010000003">
    <property type="protein sequence ID" value="KAJ7004346.1"/>
    <property type="molecule type" value="Genomic_DNA"/>
</dbReference>
<evidence type="ECO:0000313" key="1">
    <source>
        <dbReference type="EMBL" id="KAJ7004346.1"/>
    </source>
</evidence>
<evidence type="ECO:0000313" key="2">
    <source>
        <dbReference type="Proteomes" id="UP001164929"/>
    </source>
</evidence>
<reference evidence="1" key="1">
    <citation type="journal article" date="2023" name="Mol. Ecol. Resour.">
        <title>Chromosome-level genome assembly of a triploid poplar Populus alba 'Berolinensis'.</title>
        <authorList>
            <person name="Chen S."/>
            <person name="Yu Y."/>
            <person name="Wang X."/>
            <person name="Wang S."/>
            <person name="Zhang T."/>
            <person name="Zhou Y."/>
            <person name="He R."/>
            <person name="Meng N."/>
            <person name="Wang Y."/>
            <person name="Liu W."/>
            <person name="Liu Z."/>
            <person name="Liu J."/>
            <person name="Guo Q."/>
            <person name="Huang H."/>
            <person name="Sederoff R.R."/>
            <person name="Wang G."/>
            <person name="Qu G."/>
            <person name="Chen S."/>
        </authorList>
    </citation>
    <scope>NUCLEOTIDE SEQUENCE</scope>
    <source>
        <strain evidence="1">SC-2020</strain>
    </source>
</reference>
<dbReference type="AlphaFoldDB" id="A0AAD6R8Z8"/>
<proteinExistence type="predicted"/>
<accession>A0AAD6R8Z8</accession>
<keyword evidence="2" id="KW-1185">Reference proteome</keyword>
<dbReference type="Proteomes" id="UP001164929">
    <property type="component" value="Chromosome 3"/>
</dbReference>
<protein>
    <submittedName>
        <fullName evidence="1">Uncharacterized protein</fullName>
    </submittedName>
</protein>